<proteinExistence type="predicted"/>
<feature type="transmembrane region" description="Helical" evidence="2">
    <location>
        <begin position="87"/>
        <end position="106"/>
    </location>
</feature>
<gene>
    <name evidence="3" type="ORF">BDP81DRAFT_137017</name>
</gene>
<keyword evidence="2" id="KW-0472">Membrane</keyword>
<sequence>MGNDGNAPQPQWRTPGTNGSGFPPPPPTAQSWTDHYTNTDKTWNSAGTFSLFKTLRNGKNGAPTSSRRSRVWPASSREWFKPENGGTVIFAGHVVLIIFEVIAIVISSQGLERVKKFPGLVLRAEFAW</sequence>
<protein>
    <submittedName>
        <fullName evidence="3">Uncharacterized protein</fullName>
    </submittedName>
</protein>
<dbReference type="AlphaFoldDB" id="A0AAI9ZEU9"/>
<dbReference type="RefSeq" id="XP_060439253.1">
    <property type="nucleotide sequence ID" value="XM_060581796.1"/>
</dbReference>
<evidence type="ECO:0000313" key="4">
    <source>
        <dbReference type="Proteomes" id="UP001243989"/>
    </source>
</evidence>
<dbReference type="GeneID" id="85466658"/>
<keyword evidence="4" id="KW-1185">Reference proteome</keyword>
<dbReference type="EMBL" id="JAHMHQ010000030">
    <property type="protein sequence ID" value="KAK1623258.1"/>
    <property type="molecule type" value="Genomic_DNA"/>
</dbReference>
<comment type="caution">
    <text evidence="3">The sequence shown here is derived from an EMBL/GenBank/DDBJ whole genome shotgun (WGS) entry which is preliminary data.</text>
</comment>
<dbReference type="Proteomes" id="UP001243989">
    <property type="component" value="Unassembled WGS sequence"/>
</dbReference>
<organism evidence="3 4">
    <name type="scientific">Colletotrichum phormii</name>
    <dbReference type="NCBI Taxonomy" id="359342"/>
    <lineage>
        <taxon>Eukaryota</taxon>
        <taxon>Fungi</taxon>
        <taxon>Dikarya</taxon>
        <taxon>Ascomycota</taxon>
        <taxon>Pezizomycotina</taxon>
        <taxon>Sordariomycetes</taxon>
        <taxon>Hypocreomycetidae</taxon>
        <taxon>Glomerellales</taxon>
        <taxon>Glomerellaceae</taxon>
        <taxon>Colletotrichum</taxon>
        <taxon>Colletotrichum acutatum species complex</taxon>
    </lineage>
</organism>
<keyword evidence="2" id="KW-1133">Transmembrane helix</keyword>
<evidence type="ECO:0000256" key="1">
    <source>
        <dbReference type="SAM" id="MobiDB-lite"/>
    </source>
</evidence>
<evidence type="ECO:0000313" key="3">
    <source>
        <dbReference type="EMBL" id="KAK1623258.1"/>
    </source>
</evidence>
<reference evidence="3" key="1">
    <citation type="submission" date="2021-06" db="EMBL/GenBank/DDBJ databases">
        <title>Comparative genomics, transcriptomics and evolutionary studies reveal genomic signatures of adaptation to plant cell wall in hemibiotrophic fungi.</title>
        <authorList>
            <consortium name="DOE Joint Genome Institute"/>
            <person name="Baroncelli R."/>
            <person name="Diaz J.F."/>
            <person name="Benocci T."/>
            <person name="Peng M."/>
            <person name="Battaglia E."/>
            <person name="Haridas S."/>
            <person name="Andreopoulos W."/>
            <person name="Labutti K."/>
            <person name="Pangilinan J."/>
            <person name="Floch G.L."/>
            <person name="Makela M.R."/>
            <person name="Henrissat B."/>
            <person name="Grigoriev I.V."/>
            <person name="Crouch J.A."/>
            <person name="De Vries R.P."/>
            <person name="Sukno S.A."/>
            <person name="Thon M.R."/>
        </authorList>
    </citation>
    <scope>NUCLEOTIDE SEQUENCE</scope>
    <source>
        <strain evidence="3">CBS 102054</strain>
    </source>
</reference>
<evidence type="ECO:0000256" key="2">
    <source>
        <dbReference type="SAM" id="Phobius"/>
    </source>
</evidence>
<keyword evidence="2" id="KW-0812">Transmembrane</keyword>
<name>A0AAI9ZEU9_9PEZI</name>
<feature type="compositionally biased region" description="Polar residues" evidence="1">
    <location>
        <begin position="1"/>
        <end position="17"/>
    </location>
</feature>
<feature type="region of interest" description="Disordered" evidence="1">
    <location>
        <begin position="1"/>
        <end position="37"/>
    </location>
</feature>
<accession>A0AAI9ZEU9</accession>